<name>A0ABT6ZMF9_9ACTN</name>
<dbReference type="RefSeq" id="WP_283722780.1">
    <property type="nucleotide sequence ID" value="NZ_JASJEX010000003.1"/>
</dbReference>
<evidence type="ECO:0000256" key="3">
    <source>
        <dbReference type="ARBA" id="ARBA00023172"/>
    </source>
</evidence>
<accession>A0ABT6ZMF9</accession>
<dbReference type="InterPro" id="IPR002104">
    <property type="entry name" value="Integrase_catalytic"/>
</dbReference>
<evidence type="ECO:0000313" key="5">
    <source>
        <dbReference type="EMBL" id="MDJ1129821.1"/>
    </source>
</evidence>
<dbReference type="Gene3D" id="1.10.150.130">
    <property type="match status" value="1"/>
</dbReference>
<dbReference type="Pfam" id="PF13102">
    <property type="entry name" value="Phage_int_SAM_5"/>
    <property type="match status" value="1"/>
</dbReference>
<keyword evidence="6" id="KW-1185">Reference proteome</keyword>
<dbReference type="InterPro" id="IPR025269">
    <property type="entry name" value="SAM-like_dom"/>
</dbReference>
<dbReference type="InterPro" id="IPR011010">
    <property type="entry name" value="DNA_brk_join_enz"/>
</dbReference>
<dbReference type="CDD" id="cd01189">
    <property type="entry name" value="INT_ICEBs1_C_like"/>
    <property type="match status" value="1"/>
</dbReference>
<keyword evidence="2" id="KW-0238">DNA-binding</keyword>
<dbReference type="Gene3D" id="1.10.443.10">
    <property type="entry name" value="Intergrase catalytic core"/>
    <property type="match status" value="1"/>
</dbReference>
<dbReference type="Pfam" id="PF00589">
    <property type="entry name" value="Phage_integrase"/>
    <property type="match status" value="1"/>
</dbReference>
<evidence type="ECO:0000313" key="6">
    <source>
        <dbReference type="Proteomes" id="UP001431693"/>
    </source>
</evidence>
<gene>
    <name evidence="5" type="ORF">QJ043_07000</name>
</gene>
<organism evidence="5 6">
    <name type="scientific">Kribbibacterium absianum</name>
    <dbReference type="NCBI Taxonomy" id="3044210"/>
    <lineage>
        <taxon>Bacteria</taxon>
        <taxon>Bacillati</taxon>
        <taxon>Actinomycetota</taxon>
        <taxon>Coriobacteriia</taxon>
        <taxon>Coriobacteriales</taxon>
        <taxon>Kribbibacteriaceae</taxon>
        <taxon>Kribbibacterium</taxon>
    </lineage>
</organism>
<dbReference type="InterPro" id="IPR013762">
    <property type="entry name" value="Integrase-like_cat_sf"/>
</dbReference>
<evidence type="ECO:0000256" key="1">
    <source>
        <dbReference type="ARBA" id="ARBA00008857"/>
    </source>
</evidence>
<dbReference type="PROSITE" id="PS51898">
    <property type="entry name" value="TYR_RECOMBINASE"/>
    <property type="match status" value="1"/>
</dbReference>
<comment type="similarity">
    <text evidence="1">Belongs to the 'phage' integrase family.</text>
</comment>
<reference evidence="5" key="1">
    <citation type="submission" date="2023-05" db="EMBL/GenBank/DDBJ databases">
        <title>[olsenella] sp. nov., isolated from a pig farm feces dump.</title>
        <authorList>
            <person name="Chang Y.-H."/>
        </authorList>
    </citation>
    <scope>NUCLEOTIDE SEQUENCE</scope>
    <source>
        <strain evidence="5">YH-ols2217</strain>
    </source>
</reference>
<dbReference type="InterPro" id="IPR010998">
    <property type="entry name" value="Integrase_recombinase_N"/>
</dbReference>
<dbReference type="EMBL" id="JASJEX010000003">
    <property type="protein sequence ID" value="MDJ1129821.1"/>
    <property type="molecule type" value="Genomic_DNA"/>
</dbReference>
<dbReference type="PANTHER" id="PTHR30349:SF64">
    <property type="entry name" value="PROPHAGE INTEGRASE INTD-RELATED"/>
    <property type="match status" value="1"/>
</dbReference>
<sequence>MGETRMMYSKATLRANKPPRKGYQGVLSYKDEGGVWREKRHVLKATTKTDAKLELARWREEMEEKAGTMGDPSLKGVGIAVADYVDGIVDELEASGQVEAATVRSYHGSARYIRFAFSEVKMGELTPEQVREWEQGMVADGYSSSTIIKTHNLLKQAMKRAVERDVIPKNPLNTVRPPKRKKKNPGINALDGNARARILGLLGQMEATRITVAAQIALYTGMREGEICGLKWSDLDLQNGQLWVRRSIALGEGGAYEKLPKTDRVRDVVYPQTLACILKEWRATQKEEFLGEGEPWTADEFVLGTPSAYLHPSVLSRSWATLARSFGVKGTAGRLPTFHDLRHTWATMFLAAGGDVKTAASNLGHAKASMTLDVYASCDPDAKRRAADIVERAMLPHGA</sequence>
<keyword evidence="3" id="KW-0233">DNA recombination</keyword>
<dbReference type="Proteomes" id="UP001431693">
    <property type="component" value="Unassembled WGS sequence"/>
</dbReference>
<dbReference type="PANTHER" id="PTHR30349">
    <property type="entry name" value="PHAGE INTEGRASE-RELATED"/>
    <property type="match status" value="1"/>
</dbReference>
<proteinExistence type="inferred from homology"/>
<evidence type="ECO:0000256" key="2">
    <source>
        <dbReference type="ARBA" id="ARBA00023125"/>
    </source>
</evidence>
<dbReference type="InterPro" id="IPR050090">
    <property type="entry name" value="Tyrosine_recombinase_XerCD"/>
</dbReference>
<feature type="domain" description="Tyr recombinase" evidence="4">
    <location>
        <begin position="183"/>
        <end position="388"/>
    </location>
</feature>
<dbReference type="SUPFAM" id="SSF56349">
    <property type="entry name" value="DNA breaking-rejoining enzymes"/>
    <property type="match status" value="1"/>
</dbReference>
<comment type="caution">
    <text evidence="5">The sequence shown here is derived from an EMBL/GenBank/DDBJ whole genome shotgun (WGS) entry which is preliminary data.</text>
</comment>
<evidence type="ECO:0000259" key="4">
    <source>
        <dbReference type="PROSITE" id="PS51898"/>
    </source>
</evidence>
<protein>
    <submittedName>
        <fullName evidence="5">Tyrosine-type recombinase/integrase</fullName>
    </submittedName>
</protein>